<dbReference type="InterPro" id="IPR004161">
    <property type="entry name" value="EFTu-like_2"/>
</dbReference>
<dbReference type="SUPFAM" id="SSF52540">
    <property type="entry name" value="P-loop containing nucleoside triphosphate hydrolases"/>
    <property type="match status" value="1"/>
</dbReference>
<dbReference type="Gene3D" id="2.40.30.10">
    <property type="entry name" value="Translation factors"/>
    <property type="match status" value="1"/>
</dbReference>
<name>A0AAD9PAQ8_RIDPI</name>
<dbReference type="InterPro" id="IPR009000">
    <property type="entry name" value="Transl_B-barrel_sf"/>
</dbReference>
<keyword evidence="3" id="KW-0342">GTP-binding</keyword>
<dbReference type="InterPro" id="IPR035531">
    <property type="entry name" value="GTPBP1-like"/>
</dbReference>
<dbReference type="Pfam" id="PF03144">
    <property type="entry name" value="GTP_EFTU_D2"/>
    <property type="match status" value="1"/>
</dbReference>
<dbReference type="InterPro" id="IPR009001">
    <property type="entry name" value="Transl_elong_EF1A/Init_IF2_C"/>
</dbReference>
<keyword evidence="6" id="KW-1185">Reference proteome</keyword>
<dbReference type="EMBL" id="JAODUO010000057">
    <property type="protein sequence ID" value="KAK2191190.1"/>
    <property type="molecule type" value="Genomic_DNA"/>
</dbReference>
<dbReference type="InterPro" id="IPR050055">
    <property type="entry name" value="EF-Tu_GTPase"/>
</dbReference>
<dbReference type="GO" id="GO:0005525">
    <property type="term" value="F:GTP binding"/>
    <property type="evidence" value="ECO:0007669"/>
    <property type="project" value="UniProtKB-KW"/>
</dbReference>
<evidence type="ECO:0000256" key="2">
    <source>
        <dbReference type="ARBA" id="ARBA00022741"/>
    </source>
</evidence>
<dbReference type="CDD" id="cd04165">
    <property type="entry name" value="GTPBP1_like"/>
    <property type="match status" value="1"/>
</dbReference>
<protein>
    <recommendedName>
        <fullName evidence="4">Tr-type G domain-containing protein</fullName>
    </recommendedName>
</protein>
<dbReference type="CDD" id="cd03694">
    <property type="entry name" value="GTPBP_II"/>
    <property type="match status" value="1"/>
</dbReference>
<dbReference type="InterPro" id="IPR000795">
    <property type="entry name" value="T_Tr_GTP-bd_dom"/>
</dbReference>
<dbReference type="GO" id="GO:0003924">
    <property type="term" value="F:GTPase activity"/>
    <property type="evidence" value="ECO:0007669"/>
    <property type="project" value="InterPro"/>
</dbReference>
<evidence type="ECO:0000313" key="6">
    <source>
        <dbReference type="Proteomes" id="UP001209878"/>
    </source>
</evidence>
<dbReference type="AlphaFoldDB" id="A0AAD9PAQ8"/>
<sequence>MEPLVSLFGSSSQESVRKLPESLPPEVEEGNVEYKLKLVNPSDSRFEHLVTQMKWRLQEGQGEAIYEIGVEDSGLLTGLTPTELDASMETLGRMASKLGATISVLRTKVIESGEELKNVAEVLVRKVPENQQFIDLRLAVLGNADVGKSTLLGVLTHAELDNGRGRARLNLFRHLHEIQSGRTSSISHEILGFSSTGEVINYSESRTVEEICESSTKLITLIDLCGHQKYLKTTIFGLTGCSPDFALLMVSASTGVVGTTKEHLGFALALDVPIFVVVNKIDLCRSYQVERTIRQLEKVLKSPGCKKIPFRIDTEDDAMTVATNFHNQSICPIFTVSSVTGKNLDLLMKFLNILPPLHSSNERERNMQQLTEHQIDEVYTIQGVGIVAAGTVLRGSIKEGERLLIGPTDDGQFHPVTVGSLHRNRLPCRMVTAGQSACLSLSNFDTCTVRKGMVLVSREMEPASCLDFRAEVYVLYHSSRICLGFQTVIHVGNVMQTATIVEMSKSSLHTNEKAVVKFHFINRPEYIRVGARLLFREGRTKGMGEVTEVIPYGENIPNR</sequence>
<accession>A0AAD9PAQ8</accession>
<proteinExistence type="inferred from homology"/>
<dbReference type="FunFam" id="2.40.30.10:FF:000014">
    <property type="entry name" value="Probable GTP-binding protein 1"/>
    <property type="match status" value="1"/>
</dbReference>
<dbReference type="FunFam" id="3.40.50.300:FF:000091">
    <property type="entry name" value="Probable GTP-binding protein 1"/>
    <property type="match status" value="1"/>
</dbReference>
<keyword evidence="2" id="KW-0547">Nucleotide-binding</keyword>
<comment type="similarity">
    <text evidence="1">Belongs to the TRAFAC class translation factor GTPase superfamily. Classic translation factor GTPase family. EF-Tu/EF-1A subfamily.</text>
</comment>
<dbReference type="Gene3D" id="3.40.50.300">
    <property type="entry name" value="P-loop containing nucleotide triphosphate hydrolases"/>
    <property type="match status" value="1"/>
</dbReference>
<dbReference type="CDD" id="cd03708">
    <property type="entry name" value="GTPBP_III"/>
    <property type="match status" value="1"/>
</dbReference>
<evidence type="ECO:0000259" key="4">
    <source>
        <dbReference type="PROSITE" id="PS51722"/>
    </source>
</evidence>
<feature type="domain" description="Tr-type G" evidence="4">
    <location>
        <begin position="133"/>
        <end position="362"/>
    </location>
</feature>
<dbReference type="Pfam" id="PF00009">
    <property type="entry name" value="GTP_EFTU"/>
    <property type="match status" value="1"/>
</dbReference>
<evidence type="ECO:0000256" key="1">
    <source>
        <dbReference type="ARBA" id="ARBA00007249"/>
    </source>
</evidence>
<comment type="caution">
    <text evidence="5">The sequence shown here is derived from an EMBL/GenBank/DDBJ whole genome shotgun (WGS) entry which is preliminary data.</text>
</comment>
<dbReference type="PANTHER" id="PTHR43721">
    <property type="entry name" value="ELONGATION FACTOR TU-RELATED"/>
    <property type="match status" value="1"/>
</dbReference>
<dbReference type="SUPFAM" id="SSF50465">
    <property type="entry name" value="EF-Tu/eEF-1alpha/eIF2-gamma C-terminal domain"/>
    <property type="match status" value="1"/>
</dbReference>
<gene>
    <name evidence="5" type="ORF">NP493_57g04006</name>
</gene>
<dbReference type="SUPFAM" id="SSF50447">
    <property type="entry name" value="Translation proteins"/>
    <property type="match status" value="1"/>
</dbReference>
<dbReference type="PROSITE" id="PS51722">
    <property type="entry name" value="G_TR_2"/>
    <property type="match status" value="1"/>
</dbReference>
<organism evidence="5 6">
    <name type="scientific">Ridgeia piscesae</name>
    <name type="common">Tubeworm</name>
    <dbReference type="NCBI Taxonomy" id="27915"/>
    <lineage>
        <taxon>Eukaryota</taxon>
        <taxon>Metazoa</taxon>
        <taxon>Spiralia</taxon>
        <taxon>Lophotrochozoa</taxon>
        <taxon>Annelida</taxon>
        <taxon>Polychaeta</taxon>
        <taxon>Sedentaria</taxon>
        <taxon>Canalipalpata</taxon>
        <taxon>Sabellida</taxon>
        <taxon>Siboglinidae</taxon>
        <taxon>Ridgeia</taxon>
    </lineage>
</organism>
<reference evidence="5" key="1">
    <citation type="journal article" date="2023" name="Mol. Biol. Evol.">
        <title>Third-Generation Sequencing Reveals the Adaptive Role of the Epigenome in Three Deep-Sea Polychaetes.</title>
        <authorList>
            <person name="Perez M."/>
            <person name="Aroh O."/>
            <person name="Sun Y."/>
            <person name="Lan Y."/>
            <person name="Juniper S.K."/>
            <person name="Young C.R."/>
            <person name="Angers B."/>
            <person name="Qian P.Y."/>
        </authorList>
    </citation>
    <scope>NUCLEOTIDE SEQUENCE</scope>
    <source>
        <strain evidence="5">R07B-5</strain>
    </source>
</reference>
<evidence type="ECO:0000313" key="5">
    <source>
        <dbReference type="EMBL" id="KAK2191190.1"/>
    </source>
</evidence>
<evidence type="ECO:0000256" key="3">
    <source>
        <dbReference type="ARBA" id="ARBA00023134"/>
    </source>
</evidence>
<dbReference type="InterPro" id="IPR027417">
    <property type="entry name" value="P-loop_NTPase"/>
</dbReference>
<dbReference type="GO" id="GO:0003746">
    <property type="term" value="F:translation elongation factor activity"/>
    <property type="evidence" value="ECO:0007669"/>
    <property type="project" value="TreeGrafter"/>
</dbReference>
<dbReference type="Proteomes" id="UP001209878">
    <property type="component" value="Unassembled WGS sequence"/>
</dbReference>
<dbReference type="PANTHER" id="PTHR43721:SF3">
    <property type="entry name" value="GTP-BINDING PROTEIN 2"/>
    <property type="match status" value="1"/>
</dbReference>